<dbReference type="Ensembl" id="ENSSLUT00000043411.1">
    <property type="protein sequence ID" value="ENSSLUP00000042084.1"/>
    <property type="gene ID" value="ENSSLUG00000018658.1"/>
</dbReference>
<keyword evidence="3" id="KW-0964">Secreted</keyword>
<dbReference type="Gene3D" id="3.10.130.10">
    <property type="entry name" value="Ribonuclease A-like domain"/>
    <property type="match status" value="1"/>
</dbReference>
<dbReference type="GO" id="GO:0050829">
    <property type="term" value="P:defense response to Gram-negative bacterium"/>
    <property type="evidence" value="ECO:0007669"/>
    <property type="project" value="TreeGrafter"/>
</dbReference>
<accession>A0A8C9ZKU5</accession>
<dbReference type="GO" id="GO:0001525">
    <property type="term" value="P:angiogenesis"/>
    <property type="evidence" value="ECO:0007669"/>
    <property type="project" value="TreeGrafter"/>
</dbReference>
<feature type="domain" description="Ribonuclease A-domain" evidence="9">
    <location>
        <begin position="12"/>
        <end position="132"/>
    </location>
</feature>
<dbReference type="SMART" id="SM00092">
    <property type="entry name" value="RNAse_Pc"/>
    <property type="match status" value="1"/>
</dbReference>
<evidence type="ECO:0000256" key="4">
    <source>
        <dbReference type="ARBA" id="ARBA00022722"/>
    </source>
</evidence>
<dbReference type="InterPro" id="IPR001427">
    <property type="entry name" value="RNaseA"/>
</dbReference>
<evidence type="ECO:0000313" key="11">
    <source>
        <dbReference type="Proteomes" id="UP000694568"/>
    </source>
</evidence>
<dbReference type="InterPro" id="IPR036816">
    <property type="entry name" value="RNaseA-like_dom_sf"/>
</dbReference>
<keyword evidence="6 8" id="KW-0378">Hydrolase</keyword>
<protein>
    <recommendedName>
        <fullName evidence="9">Ribonuclease A-domain domain-containing protein</fullName>
    </recommendedName>
</protein>
<dbReference type="InterPro" id="IPR023411">
    <property type="entry name" value="RNaseA_AS"/>
</dbReference>
<evidence type="ECO:0000256" key="1">
    <source>
        <dbReference type="ARBA" id="ARBA00004613"/>
    </source>
</evidence>
<dbReference type="GO" id="GO:0004540">
    <property type="term" value="F:RNA nuclease activity"/>
    <property type="evidence" value="ECO:0007669"/>
    <property type="project" value="TreeGrafter"/>
</dbReference>
<dbReference type="Pfam" id="PF00074">
    <property type="entry name" value="RnaseA"/>
    <property type="match status" value="1"/>
</dbReference>
<dbReference type="PANTHER" id="PTHR11437">
    <property type="entry name" value="RIBONUCLEASE"/>
    <property type="match status" value="1"/>
</dbReference>
<dbReference type="GO" id="GO:0016787">
    <property type="term" value="F:hydrolase activity"/>
    <property type="evidence" value="ECO:0007669"/>
    <property type="project" value="UniProtKB-KW"/>
</dbReference>
<dbReference type="PANTHER" id="PTHR11437:SF10">
    <property type="entry name" value="ANGIOGENIN-RELATED"/>
    <property type="match status" value="1"/>
</dbReference>
<evidence type="ECO:0000256" key="8">
    <source>
        <dbReference type="RuleBase" id="RU000651"/>
    </source>
</evidence>
<evidence type="ECO:0000256" key="7">
    <source>
        <dbReference type="ARBA" id="ARBA00023157"/>
    </source>
</evidence>
<proteinExistence type="inferred from homology"/>
<reference evidence="10" key="1">
    <citation type="submission" date="2025-08" db="UniProtKB">
        <authorList>
            <consortium name="Ensembl"/>
        </authorList>
    </citation>
    <scope>IDENTIFICATION</scope>
</reference>
<reference evidence="10" key="2">
    <citation type="submission" date="2025-09" db="UniProtKB">
        <authorList>
            <consortium name="Ensembl"/>
        </authorList>
    </citation>
    <scope>IDENTIFICATION</scope>
</reference>
<comment type="subcellular location">
    <subcellularLocation>
        <location evidence="1">Secreted</location>
    </subcellularLocation>
</comment>
<sequence length="136" mass="15461">DCGVKSVHVRTLDPRVKKFINQHIFQNMNRKSCDAVIKQRKIIETNSKKCKKENTFISASYGIVQKICGDEGEPYPGNQNLRISLKKFRVVNCKCNKNKSLPHCKCRGSDANLRIVISCDNKGNPVHYEKGVKILN</sequence>
<dbReference type="PROSITE" id="PS00127">
    <property type="entry name" value="RNASE_PANCREATIC"/>
    <property type="match status" value="1"/>
</dbReference>
<name>A0A8C9ZKU5_SANLU</name>
<keyword evidence="4 8" id="KW-0540">Nuclease</keyword>
<dbReference type="PRINTS" id="PR00794">
    <property type="entry name" value="RIBONUCLEASE"/>
</dbReference>
<evidence type="ECO:0000256" key="3">
    <source>
        <dbReference type="ARBA" id="ARBA00022525"/>
    </source>
</evidence>
<evidence type="ECO:0000259" key="9">
    <source>
        <dbReference type="SMART" id="SM00092"/>
    </source>
</evidence>
<dbReference type="GO" id="GO:0003676">
    <property type="term" value="F:nucleic acid binding"/>
    <property type="evidence" value="ECO:0007669"/>
    <property type="project" value="InterPro"/>
</dbReference>
<dbReference type="SUPFAM" id="SSF54076">
    <property type="entry name" value="RNase A-like"/>
    <property type="match status" value="1"/>
</dbReference>
<evidence type="ECO:0000256" key="6">
    <source>
        <dbReference type="ARBA" id="ARBA00022801"/>
    </source>
</evidence>
<dbReference type="InterPro" id="IPR023412">
    <property type="entry name" value="RNaseA_domain"/>
</dbReference>
<dbReference type="Proteomes" id="UP000694568">
    <property type="component" value="Unplaced"/>
</dbReference>
<keyword evidence="11" id="KW-1185">Reference proteome</keyword>
<comment type="similarity">
    <text evidence="2 8">Belongs to the pancreatic ribonuclease family.</text>
</comment>
<dbReference type="GO" id="GO:0004519">
    <property type="term" value="F:endonuclease activity"/>
    <property type="evidence" value="ECO:0007669"/>
    <property type="project" value="UniProtKB-KW"/>
</dbReference>
<dbReference type="GO" id="GO:0005576">
    <property type="term" value="C:extracellular region"/>
    <property type="evidence" value="ECO:0007669"/>
    <property type="project" value="UniProtKB-SubCell"/>
</dbReference>
<keyword evidence="5 8" id="KW-0255">Endonuclease</keyword>
<dbReference type="GeneTree" id="ENSGT01130000279045"/>
<evidence type="ECO:0000313" key="10">
    <source>
        <dbReference type="Ensembl" id="ENSSLUP00000042084.1"/>
    </source>
</evidence>
<evidence type="ECO:0000256" key="5">
    <source>
        <dbReference type="ARBA" id="ARBA00022759"/>
    </source>
</evidence>
<organism evidence="10 11">
    <name type="scientific">Sander lucioperca</name>
    <name type="common">Pike-perch</name>
    <name type="synonym">Perca lucioperca</name>
    <dbReference type="NCBI Taxonomy" id="283035"/>
    <lineage>
        <taxon>Eukaryota</taxon>
        <taxon>Metazoa</taxon>
        <taxon>Chordata</taxon>
        <taxon>Craniata</taxon>
        <taxon>Vertebrata</taxon>
        <taxon>Euteleostomi</taxon>
        <taxon>Actinopterygii</taxon>
        <taxon>Neopterygii</taxon>
        <taxon>Teleostei</taxon>
        <taxon>Neoteleostei</taxon>
        <taxon>Acanthomorphata</taxon>
        <taxon>Eupercaria</taxon>
        <taxon>Perciformes</taxon>
        <taxon>Percoidei</taxon>
        <taxon>Percidae</taxon>
        <taxon>Luciopercinae</taxon>
        <taxon>Sander</taxon>
    </lineage>
</organism>
<evidence type="ECO:0000256" key="2">
    <source>
        <dbReference type="ARBA" id="ARBA00005600"/>
    </source>
</evidence>
<dbReference type="AlphaFoldDB" id="A0A8C9ZKU5"/>
<keyword evidence="7" id="KW-1015">Disulfide bond</keyword>
<dbReference type="GO" id="GO:0050830">
    <property type="term" value="P:defense response to Gram-positive bacterium"/>
    <property type="evidence" value="ECO:0007669"/>
    <property type="project" value="TreeGrafter"/>
</dbReference>